<protein>
    <submittedName>
        <fullName evidence="2">Uncharacterized protein</fullName>
    </submittedName>
</protein>
<dbReference type="Proteomes" id="UP000604825">
    <property type="component" value="Unassembled WGS sequence"/>
</dbReference>
<evidence type="ECO:0000256" key="1">
    <source>
        <dbReference type="SAM" id="MobiDB-lite"/>
    </source>
</evidence>
<keyword evidence="3" id="KW-1185">Reference proteome</keyword>
<proteinExistence type="predicted"/>
<reference evidence="2" key="1">
    <citation type="submission" date="2020-10" db="EMBL/GenBank/DDBJ databases">
        <authorList>
            <person name="Han B."/>
            <person name="Lu T."/>
            <person name="Zhao Q."/>
            <person name="Huang X."/>
            <person name="Zhao Y."/>
        </authorList>
    </citation>
    <scope>NUCLEOTIDE SEQUENCE</scope>
</reference>
<organism evidence="2 3">
    <name type="scientific">Miscanthus lutarioriparius</name>
    <dbReference type="NCBI Taxonomy" id="422564"/>
    <lineage>
        <taxon>Eukaryota</taxon>
        <taxon>Viridiplantae</taxon>
        <taxon>Streptophyta</taxon>
        <taxon>Embryophyta</taxon>
        <taxon>Tracheophyta</taxon>
        <taxon>Spermatophyta</taxon>
        <taxon>Magnoliopsida</taxon>
        <taxon>Liliopsida</taxon>
        <taxon>Poales</taxon>
        <taxon>Poaceae</taxon>
        <taxon>PACMAD clade</taxon>
        <taxon>Panicoideae</taxon>
        <taxon>Andropogonodae</taxon>
        <taxon>Andropogoneae</taxon>
        <taxon>Saccharinae</taxon>
        <taxon>Miscanthus</taxon>
    </lineage>
</organism>
<feature type="region of interest" description="Disordered" evidence="1">
    <location>
        <begin position="55"/>
        <end position="127"/>
    </location>
</feature>
<accession>A0A811NUC8</accession>
<feature type="compositionally biased region" description="Low complexity" evidence="1">
    <location>
        <begin position="12"/>
        <end position="27"/>
    </location>
</feature>
<dbReference type="AlphaFoldDB" id="A0A811NUC8"/>
<comment type="caution">
    <text evidence="2">The sequence shown here is derived from an EMBL/GenBank/DDBJ whole genome shotgun (WGS) entry which is preliminary data.</text>
</comment>
<name>A0A811NUC8_9POAL</name>
<feature type="compositionally biased region" description="Gly residues" evidence="1">
    <location>
        <begin position="108"/>
        <end position="119"/>
    </location>
</feature>
<gene>
    <name evidence="2" type="ORF">NCGR_LOCUS19611</name>
</gene>
<evidence type="ECO:0000313" key="2">
    <source>
        <dbReference type="EMBL" id="CAD6228966.1"/>
    </source>
</evidence>
<sequence>MAHVKYTSARPGRGAETGTSGAAAGGARWDGVRCPQELVSSVLASSCAAAGRGGVAPLLSAEPGSGGGAGPPAAAAPLGAAQPLQRRGPWARPLLESPGAEQRRGSSGSSGGDGRGPGARGLRLGMDGAPCFLSRKELRG</sequence>
<feature type="region of interest" description="Disordered" evidence="1">
    <location>
        <begin position="1"/>
        <end position="29"/>
    </location>
</feature>
<evidence type="ECO:0000313" key="3">
    <source>
        <dbReference type="Proteomes" id="UP000604825"/>
    </source>
</evidence>
<dbReference type="EMBL" id="CAJGYO010000005">
    <property type="protein sequence ID" value="CAD6228966.1"/>
    <property type="molecule type" value="Genomic_DNA"/>
</dbReference>
<feature type="compositionally biased region" description="Low complexity" evidence="1">
    <location>
        <begin position="71"/>
        <end position="85"/>
    </location>
</feature>